<sequence>MTIQEAQQLLQAMLYGIDITGDNTLLITNPFTEETFEISFDEAIRFAQSERASAPSWWDESLDGVYPAAFWDPAWGEFPFKEEGDKLDLAGTVQRADFKQAEIVRDFHISGIPDAEINIPRPEGVPEFQDRGGIRFQYDPKTGLHSISRGKAPAAPAVEGEIFNTLKEAEAVTPPGFRPRQLADGRWVFEREPEGDRLTFVEQIDRDIDDLFLEAIRNGQKPPIDRIQELNGLKRMRLQLDEGRITAIDAFQLAAPVAANPQHLRELMDALLSESGQQLAPQQFEGVLQSVG</sequence>
<protein>
    <submittedName>
        <fullName evidence="1">Uncharacterized protein</fullName>
    </submittedName>
</protein>
<dbReference type="AlphaFoldDB" id="A0A0F8YSP0"/>
<proteinExistence type="predicted"/>
<accession>A0A0F8YSP0</accession>
<organism evidence="1">
    <name type="scientific">marine sediment metagenome</name>
    <dbReference type="NCBI Taxonomy" id="412755"/>
    <lineage>
        <taxon>unclassified sequences</taxon>
        <taxon>metagenomes</taxon>
        <taxon>ecological metagenomes</taxon>
    </lineage>
</organism>
<comment type="caution">
    <text evidence="1">The sequence shown here is derived from an EMBL/GenBank/DDBJ whole genome shotgun (WGS) entry which is preliminary data.</text>
</comment>
<evidence type="ECO:0000313" key="1">
    <source>
        <dbReference type="EMBL" id="KKK51016.1"/>
    </source>
</evidence>
<gene>
    <name evidence="1" type="ORF">LCGC14_3119200</name>
</gene>
<reference evidence="1" key="1">
    <citation type="journal article" date="2015" name="Nature">
        <title>Complex archaea that bridge the gap between prokaryotes and eukaryotes.</title>
        <authorList>
            <person name="Spang A."/>
            <person name="Saw J.H."/>
            <person name="Jorgensen S.L."/>
            <person name="Zaremba-Niedzwiedzka K."/>
            <person name="Martijn J."/>
            <person name="Lind A.E."/>
            <person name="van Eijk R."/>
            <person name="Schleper C."/>
            <person name="Guy L."/>
            <person name="Ettema T.J."/>
        </authorList>
    </citation>
    <scope>NUCLEOTIDE SEQUENCE</scope>
</reference>
<dbReference type="EMBL" id="LAZR01067723">
    <property type="protein sequence ID" value="KKK51016.1"/>
    <property type="molecule type" value="Genomic_DNA"/>
</dbReference>
<name>A0A0F8YSP0_9ZZZZ</name>
<feature type="non-terminal residue" evidence="1">
    <location>
        <position position="292"/>
    </location>
</feature>